<name>A0A4R8SC53_9MYCO</name>
<keyword evidence="4" id="KW-1185">Reference proteome</keyword>
<gene>
    <name evidence="3" type="ORF">CCUG60883_01434</name>
    <name evidence="2" type="ORF">CCUG60885_04286</name>
</gene>
<dbReference type="EMBL" id="PECM01000005">
    <property type="protein sequence ID" value="TEA07401.1"/>
    <property type="molecule type" value="Genomic_DNA"/>
</dbReference>
<evidence type="ECO:0000313" key="4">
    <source>
        <dbReference type="Proteomes" id="UP000294844"/>
    </source>
</evidence>
<evidence type="ECO:0000313" key="5">
    <source>
        <dbReference type="Proteomes" id="UP000295685"/>
    </source>
</evidence>
<feature type="transmembrane region" description="Helical" evidence="1">
    <location>
        <begin position="6"/>
        <end position="26"/>
    </location>
</feature>
<evidence type="ECO:0000256" key="1">
    <source>
        <dbReference type="SAM" id="Phobius"/>
    </source>
</evidence>
<evidence type="ECO:0000313" key="3">
    <source>
        <dbReference type="EMBL" id="TEA07401.1"/>
    </source>
</evidence>
<accession>A0A4R8SC53</accession>
<dbReference type="Proteomes" id="UP000294844">
    <property type="component" value="Unassembled WGS sequence"/>
</dbReference>
<comment type="caution">
    <text evidence="2">The sequence shown here is derived from an EMBL/GenBank/DDBJ whole genome shotgun (WGS) entry which is preliminary data.</text>
</comment>
<protein>
    <submittedName>
        <fullName evidence="2">Uncharacterized protein</fullName>
    </submittedName>
</protein>
<dbReference type="Proteomes" id="UP000295685">
    <property type="component" value="Unassembled WGS sequence"/>
</dbReference>
<reference evidence="4 5" key="1">
    <citation type="journal article" date="2019" name="Sci. Rep.">
        <title>Extended insight into the Mycobacterium chelonae-abscessus complex through whole genome sequencing of Mycobacterium salmoniphilum outbreak and Mycobacterium salmoniphilum-like strains.</title>
        <authorList>
            <person name="Behra P.R.K."/>
            <person name="Das S."/>
            <person name="Pettersson B.M.F."/>
            <person name="Shirreff L."/>
            <person name="DuCote T."/>
            <person name="Jacobsson K.G."/>
            <person name="Ennis D.G."/>
            <person name="Kirsebom L.A."/>
        </authorList>
    </citation>
    <scope>NUCLEOTIDE SEQUENCE [LARGE SCALE GENOMIC DNA]</scope>
    <source>
        <strain evidence="3 4">CCUG 60883</strain>
        <strain evidence="2 5">CCUG 60885</strain>
    </source>
</reference>
<dbReference type="EMBL" id="PECK01000008">
    <property type="protein sequence ID" value="TDZ92172.1"/>
    <property type="molecule type" value="Genomic_DNA"/>
</dbReference>
<keyword evidence="1" id="KW-1133">Transmembrane helix</keyword>
<organism evidence="2 5">
    <name type="scientific">Mycobacteroides salmoniphilum</name>
    <dbReference type="NCBI Taxonomy" id="404941"/>
    <lineage>
        <taxon>Bacteria</taxon>
        <taxon>Bacillati</taxon>
        <taxon>Actinomycetota</taxon>
        <taxon>Actinomycetes</taxon>
        <taxon>Mycobacteriales</taxon>
        <taxon>Mycobacteriaceae</taxon>
        <taxon>Mycobacteroides</taxon>
    </lineage>
</organism>
<evidence type="ECO:0000313" key="2">
    <source>
        <dbReference type="EMBL" id="TDZ92172.1"/>
    </source>
</evidence>
<keyword evidence="1" id="KW-0472">Membrane</keyword>
<sequence length="54" mass="6117">MFSQLLRYPAFYAVIGLAGFGFGVWIRGKFKILNCPYLPPMWGRPGLDPRIGDI</sequence>
<dbReference type="AlphaFoldDB" id="A0A4R8SC53"/>
<proteinExistence type="predicted"/>
<dbReference type="RefSeq" id="WP_191986103.1">
    <property type="nucleotide sequence ID" value="NZ_PECK01000008.1"/>
</dbReference>
<keyword evidence="1" id="KW-0812">Transmembrane</keyword>